<evidence type="ECO:0008006" key="4">
    <source>
        <dbReference type="Google" id="ProtNLM"/>
    </source>
</evidence>
<dbReference type="SUPFAM" id="SSF158622">
    <property type="entry name" value="YheA/YmcA-like"/>
    <property type="match status" value="1"/>
</dbReference>
<dbReference type="EMBL" id="CP041217">
    <property type="protein sequence ID" value="QDH22926.1"/>
    <property type="molecule type" value="Genomic_DNA"/>
</dbReference>
<dbReference type="InterPro" id="IPR023378">
    <property type="entry name" value="YheA/YmcA-like_dom_sf"/>
</dbReference>
<gene>
    <name evidence="2" type="ORF">FFV09_19935</name>
</gene>
<dbReference type="PANTHER" id="PTHR38448">
    <property type="entry name" value="REGULATORY PROTEIN YLBF-RELATED"/>
    <property type="match status" value="1"/>
</dbReference>
<name>A0A4Y6V2P9_SACBS</name>
<reference evidence="2 3" key="1">
    <citation type="submission" date="2019-06" db="EMBL/GenBank/DDBJ databases">
        <title>Saccharibacillus brassicae sp. nov., an endophytic bacterium isolated from Chinese cabbage seeds (Brassica pekinensis).</title>
        <authorList>
            <person name="Jiang L."/>
            <person name="Lee J."/>
            <person name="Kim S.W."/>
        </authorList>
    </citation>
    <scope>NUCLEOTIDE SEQUENCE [LARGE SCALE GENOMIC DNA]</scope>
    <source>
        <strain evidence="3">KCTC 43072 / ATSA2</strain>
    </source>
</reference>
<dbReference type="Pfam" id="PF06133">
    <property type="entry name" value="Com_YlbF"/>
    <property type="match status" value="1"/>
</dbReference>
<dbReference type="OrthoDB" id="2167788at2"/>
<feature type="region of interest" description="Disordered" evidence="1">
    <location>
        <begin position="1"/>
        <end position="20"/>
    </location>
</feature>
<sequence>MTIQSSASQGNVPPRTEAGNSAALWNREDILGKARELAGLVSSSEEVRVFQQAERQIQGHERIQTLIQTIKKKQKEVVAFEAMKNKTMAAMIEAELRELQDELDGIPIVGDYQQGQVEINDLLQMIVSAIHDTVSEKIAVERGADSPPSSCG</sequence>
<evidence type="ECO:0000313" key="3">
    <source>
        <dbReference type="Proteomes" id="UP000316968"/>
    </source>
</evidence>
<evidence type="ECO:0000256" key="1">
    <source>
        <dbReference type="SAM" id="MobiDB-lite"/>
    </source>
</evidence>
<protein>
    <recommendedName>
        <fullName evidence="4">Cell fate regulator YmcA, YheA/YmcA/DUF963 family (Controls sporulation, competence, biofilm development)</fullName>
    </recommendedName>
</protein>
<dbReference type="Gene3D" id="1.20.1500.10">
    <property type="entry name" value="YheA/YmcA-like"/>
    <property type="match status" value="1"/>
</dbReference>
<dbReference type="Proteomes" id="UP000316968">
    <property type="component" value="Chromosome"/>
</dbReference>
<dbReference type="AlphaFoldDB" id="A0A4Y6V2P9"/>
<accession>A0A4Y6V2P9</accession>
<evidence type="ECO:0000313" key="2">
    <source>
        <dbReference type="EMBL" id="QDH22926.1"/>
    </source>
</evidence>
<dbReference type="PANTHER" id="PTHR38448:SF1">
    <property type="entry name" value="YLBF FAMILY REGULATOR"/>
    <property type="match status" value="1"/>
</dbReference>
<organism evidence="2 3">
    <name type="scientific">Saccharibacillus brassicae</name>
    <dbReference type="NCBI Taxonomy" id="2583377"/>
    <lineage>
        <taxon>Bacteria</taxon>
        <taxon>Bacillati</taxon>
        <taxon>Bacillota</taxon>
        <taxon>Bacilli</taxon>
        <taxon>Bacillales</taxon>
        <taxon>Paenibacillaceae</taxon>
        <taxon>Saccharibacillus</taxon>
    </lineage>
</organism>
<dbReference type="InterPro" id="IPR052767">
    <property type="entry name" value="Bact_com_dev_regulator"/>
</dbReference>
<dbReference type="RefSeq" id="WP_141449464.1">
    <property type="nucleotide sequence ID" value="NZ_CP041217.1"/>
</dbReference>
<feature type="compositionally biased region" description="Polar residues" evidence="1">
    <location>
        <begin position="1"/>
        <end position="11"/>
    </location>
</feature>
<proteinExistence type="predicted"/>
<keyword evidence="3" id="KW-1185">Reference proteome</keyword>
<dbReference type="InterPro" id="IPR010368">
    <property type="entry name" value="Com_YlbF"/>
</dbReference>
<dbReference type="KEGG" id="saca:FFV09_19935"/>